<organism evidence="3 4">
    <name type="scientific">Anaeromyxobacter diazotrophicus</name>
    <dbReference type="NCBI Taxonomy" id="2590199"/>
    <lineage>
        <taxon>Bacteria</taxon>
        <taxon>Pseudomonadati</taxon>
        <taxon>Myxococcota</taxon>
        <taxon>Myxococcia</taxon>
        <taxon>Myxococcales</taxon>
        <taxon>Cystobacterineae</taxon>
        <taxon>Anaeromyxobacteraceae</taxon>
        <taxon>Anaeromyxobacter</taxon>
    </lineage>
</organism>
<comment type="caution">
    <text evidence="3">The sequence shown here is derived from an EMBL/GenBank/DDBJ whole genome shotgun (WGS) entry which is preliminary data.</text>
</comment>
<feature type="signal peptide" evidence="2">
    <location>
        <begin position="1"/>
        <end position="24"/>
    </location>
</feature>
<name>A0A7I9VLS6_9BACT</name>
<evidence type="ECO:0000313" key="4">
    <source>
        <dbReference type="Proteomes" id="UP000503640"/>
    </source>
</evidence>
<evidence type="ECO:0000256" key="2">
    <source>
        <dbReference type="SAM" id="SignalP"/>
    </source>
</evidence>
<gene>
    <name evidence="3" type="ORF">AMYX_18210</name>
</gene>
<keyword evidence="2" id="KW-0732">Signal</keyword>
<feature type="compositionally biased region" description="Basic and acidic residues" evidence="1">
    <location>
        <begin position="627"/>
        <end position="636"/>
    </location>
</feature>
<keyword evidence="4" id="KW-1185">Reference proteome</keyword>
<sequence>MPARSDASAIAARALCALVLAAWAAAARGDSLSAVAEPSYVNSVTRTTDAAGNVTESRISQWLQRYRLALDKQLFPLVSFSGGGLYEWTLGKTSLDGVRTDQDLKRWTGYGRLTLGTPVLGGGLSYDRTEESSRVTTAGEAVSAPTRFRESYTAYAGWNPADLPSLQLRLSRNLSYDGSRRALDNATDEVFLGAIYPPDRDTDLRYSFRYTDNTDRVKRSESRDVVNAGRITRSDHLLDNRLQTYVSYSLAARTTDVLAVGNGGTVAVPQVPSAGLSLIEDFPATPERDTLAPNQRLVDGDLAGSAGIDLGFAPVLAGDVKLRDLGAQFGTSLSTVNTLYLWVDRQLPDAVANAVSFDVYRSDDNVTWARVDKAIPAGGGAPVQFSSLFNRFEITIQQTQARYLKVVAKGILPSVTADQRYANILVTELQFLQIVPAEQARASHTDVSGVLTASARYQILSVPNLAYDTSLFITHRLGPAQYTWSLMNGLSLTKRLSPIVGLSARLDRADSDETRGHVSSNRFSATLAADPLPTLGASATYNAQLGQNAAGTSFGNGATAGVRADLYQGVSLSANASYNAGRNENGQTITNAVLGANTTLTPNRLLALTGSAAVSSSSASAGAGRPETTDRSRRLEGTASFTPVPALALSGGVARVIGTRGTTTLANFNGSFSPFPGGTLLLRFGYSETLDTAADLKTRQYGPSLRWNIRQGTFVDVSYSLNDTHSPALDTSSRSLFAGLVLALR</sequence>
<dbReference type="AlphaFoldDB" id="A0A7I9VLS6"/>
<accession>A0A7I9VLS6</accession>
<evidence type="ECO:0000256" key="1">
    <source>
        <dbReference type="SAM" id="MobiDB-lite"/>
    </source>
</evidence>
<feature type="chain" id="PRO_5029910528" evidence="2">
    <location>
        <begin position="25"/>
        <end position="745"/>
    </location>
</feature>
<reference evidence="4" key="1">
    <citation type="journal article" date="2020" name="Appl. Environ. Microbiol.">
        <title>Diazotrophic Anaeromyxobacter Isolates from Soils.</title>
        <authorList>
            <person name="Masuda Y."/>
            <person name="Yamanaka H."/>
            <person name="Xu Z.X."/>
            <person name="Shiratori Y."/>
            <person name="Aono T."/>
            <person name="Amachi S."/>
            <person name="Senoo K."/>
            <person name="Itoh H."/>
        </authorList>
    </citation>
    <scope>NUCLEOTIDE SEQUENCE [LARGE SCALE GENOMIC DNA]</scope>
    <source>
        <strain evidence="4">R267</strain>
    </source>
</reference>
<protein>
    <submittedName>
        <fullName evidence="3">Uncharacterized protein</fullName>
    </submittedName>
</protein>
<proteinExistence type="predicted"/>
<feature type="region of interest" description="Disordered" evidence="1">
    <location>
        <begin position="616"/>
        <end position="637"/>
    </location>
</feature>
<dbReference type="EMBL" id="BJTG01000004">
    <property type="protein sequence ID" value="GEJ57080.1"/>
    <property type="molecule type" value="Genomic_DNA"/>
</dbReference>
<dbReference type="Proteomes" id="UP000503640">
    <property type="component" value="Unassembled WGS sequence"/>
</dbReference>
<evidence type="ECO:0000313" key="3">
    <source>
        <dbReference type="EMBL" id="GEJ57080.1"/>
    </source>
</evidence>
<dbReference type="RefSeq" id="WP_176064569.1">
    <property type="nucleotide sequence ID" value="NZ_BJTG01000004.1"/>
</dbReference>